<dbReference type="OrthoDB" id="425936at2759"/>
<evidence type="ECO:0000313" key="3">
    <source>
        <dbReference type="EMBL" id="CEL99143.1"/>
    </source>
</evidence>
<reference evidence="3 4" key="1">
    <citation type="submission" date="2014-11" db="EMBL/GenBank/DDBJ databases">
        <authorList>
            <person name="Zhu J."/>
            <person name="Qi W."/>
            <person name="Song R."/>
        </authorList>
    </citation>
    <scope>NUCLEOTIDE SEQUENCE [LARGE SCALE GENOMIC DNA]</scope>
</reference>
<dbReference type="EMBL" id="CDMY01000275">
    <property type="protein sequence ID" value="CEL99143.1"/>
    <property type="molecule type" value="Genomic_DNA"/>
</dbReference>
<dbReference type="STRING" id="1169540.A0A0G4ENH8"/>
<dbReference type="VEuPathDB" id="CryptoDB:Vbra_2851"/>
<keyword evidence="1" id="KW-0732">Signal</keyword>
<feature type="chain" id="PRO_5005187600" description="Phytase-like domain-containing protein" evidence="1">
    <location>
        <begin position="24"/>
        <end position="375"/>
    </location>
</feature>
<evidence type="ECO:0000259" key="2">
    <source>
        <dbReference type="Pfam" id="PF13449"/>
    </source>
</evidence>
<keyword evidence="4" id="KW-1185">Reference proteome</keyword>
<evidence type="ECO:0000256" key="1">
    <source>
        <dbReference type="SAM" id="SignalP"/>
    </source>
</evidence>
<dbReference type="PANTHER" id="PTHR37957:SF1">
    <property type="entry name" value="PHYTASE-LIKE DOMAIN-CONTAINING PROTEIN"/>
    <property type="match status" value="1"/>
</dbReference>
<dbReference type="AlphaFoldDB" id="A0A0G4ENH8"/>
<dbReference type="InterPro" id="IPR027372">
    <property type="entry name" value="Phytase-like_dom"/>
</dbReference>
<sequence>MRPSNLVVLSAVASLLFSTEGQANRVASIHFIGEKIFETGLQLDGTEVGGLSAITYDYGRELYYTLSDDRKDYRWYTAGIDVSDDAADGPQIDVQFNSVTFLKAGEGQPPFAPEELDPEGLTLVGPHELFLAEEGVQTELIDPSVRSFSLGGTQDKNLFVPHPYLPTADESSGVRNNAAFESLTVTPDRKWLITATENALFQDGPAPTTSEGTLCRILIYDLRTHLPVAEDFYYTDPIAEEPEPADEFSTTGLVELLAINNEGSFLALERSFSVGKGNKVRLYEIHVDLPAHRTLRRLFESLPAVEETPDLASLAVDKTLVFDFDQLGIELDNVEGMTLGPKLADGRHLLVFVSDNNFDREQFTQFLFFSVTFAE</sequence>
<gene>
    <name evidence="3" type="ORF">Vbra_2851</name>
</gene>
<organism evidence="3 4">
    <name type="scientific">Vitrella brassicaformis (strain CCMP3155)</name>
    <dbReference type="NCBI Taxonomy" id="1169540"/>
    <lineage>
        <taxon>Eukaryota</taxon>
        <taxon>Sar</taxon>
        <taxon>Alveolata</taxon>
        <taxon>Colpodellida</taxon>
        <taxon>Vitrellaceae</taxon>
        <taxon>Vitrella</taxon>
    </lineage>
</organism>
<dbReference type="PANTHER" id="PTHR37957">
    <property type="entry name" value="BLR7070 PROTEIN"/>
    <property type="match status" value="1"/>
</dbReference>
<protein>
    <recommendedName>
        <fullName evidence="2">Phytase-like domain-containing protein</fullName>
    </recommendedName>
</protein>
<evidence type="ECO:0000313" key="4">
    <source>
        <dbReference type="Proteomes" id="UP000041254"/>
    </source>
</evidence>
<feature type="signal peptide" evidence="1">
    <location>
        <begin position="1"/>
        <end position="23"/>
    </location>
</feature>
<proteinExistence type="predicted"/>
<accession>A0A0G4ENH8</accession>
<dbReference type="PhylomeDB" id="A0A0G4ENH8"/>
<dbReference type="Pfam" id="PF13449">
    <property type="entry name" value="Phytase-like"/>
    <property type="match status" value="1"/>
</dbReference>
<dbReference type="InParanoid" id="A0A0G4ENH8"/>
<feature type="domain" description="Phytase-like" evidence="2">
    <location>
        <begin position="46"/>
        <end position="358"/>
    </location>
</feature>
<dbReference type="Proteomes" id="UP000041254">
    <property type="component" value="Unassembled WGS sequence"/>
</dbReference>
<name>A0A0G4ENH8_VITBC</name>